<keyword evidence="2" id="KW-1185">Reference proteome</keyword>
<proteinExistence type="predicted"/>
<reference evidence="1 2" key="1">
    <citation type="submission" date="2010-04" db="EMBL/GenBank/DDBJ databases">
        <authorList>
            <person name="Muzny D."/>
            <person name="Qin X."/>
            <person name="Deng J."/>
            <person name="Jiang H."/>
            <person name="Liu Y."/>
            <person name="Qu J."/>
            <person name="Song X.-Z."/>
            <person name="Zhang L."/>
            <person name="Thornton R."/>
            <person name="Coyle M."/>
            <person name="Francisco L."/>
            <person name="Jackson L."/>
            <person name="Javaid M."/>
            <person name="Korchina V."/>
            <person name="Kovar C."/>
            <person name="Mata R."/>
            <person name="Mathew T."/>
            <person name="Ngo R."/>
            <person name="Nguyen L."/>
            <person name="Nguyen N."/>
            <person name="Okwuonu G."/>
            <person name="Ongeri F."/>
            <person name="Pham C."/>
            <person name="Simmons D."/>
            <person name="Wilczek-Boney K."/>
            <person name="Hale W."/>
            <person name="Jakkamsetti A."/>
            <person name="Pham P."/>
            <person name="Ruth R."/>
            <person name="San Lucas F."/>
            <person name="Warren J."/>
            <person name="Zhang J."/>
            <person name="Zhao Z."/>
            <person name="Zhou C."/>
            <person name="Zhu D."/>
            <person name="Lee S."/>
            <person name="Bess C."/>
            <person name="Blankenburg K."/>
            <person name="Forbes L."/>
            <person name="Fu Q."/>
            <person name="Gubbala S."/>
            <person name="Hirani K."/>
            <person name="Jayaseelan J.C."/>
            <person name="Lara F."/>
            <person name="Munidasa M."/>
            <person name="Palculict T."/>
            <person name="Patil S."/>
            <person name="Pu L.-L."/>
            <person name="Saada N."/>
            <person name="Tang L."/>
            <person name="Weissenberger G."/>
            <person name="Zhu Y."/>
            <person name="Hemphill L."/>
            <person name="Shang Y."/>
            <person name="Youmans B."/>
            <person name="Ayvaz T."/>
            <person name="Ross M."/>
            <person name="Santibanez J."/>
            <person name="Aqrawi P."/>
            <person name="Gross S."/>
            <person name="Joshi V."/>
            <person name="Fowler G."/>
            <person name="Nazareth L."/>
            <person name="Reid J."/>
            <person name="Worley K."/>
            <person name="Petrosino J."/>
            <person name="Highlander S."/>
            <person name="Gibbs R."/>
        </authorList>
    </citation>
    <scope>NUCLEOTIDE SEQUENCE [LARGE SCALE GENOMIC DNA]</scope>
    <source>
        <strain evidence="1 2">ATCC BAA-614</strain>
    </source>
</reference>
<gene>
    <name evidence="1" type="ORF">HMPREF0591_1720</name>
</gene>
<comment type="caution">
    <text evidence="1">The sequence shown here is derived from an EMBL/GenBank/DDBJ whole genome shotgun (WGS) entry which is preliminary data.</text>
</comment>
<name>D5P6C6_9MYCO</name>
<evidence type="ECO:0008006" key="3">
    <source>
        <dbReference type="Google" id="ProtNLM"/>
    </source>
</evidence>
<evidence type="ECO:0000313" key="1">
    <source>
        <dbReference type="EMBL" id="EFG78382.1"/>
    </source>
</evidence>
<dbReference type="AlphaFoldDB" id="D5P6C6"/>
<dbReference type="EMBL" id="ADNV01000124">
    <property type="protein sequence ID" value="EFG78382.1"/>
    <property type="molecule type" value="Genomic_DNA"/>
</dbReference>
<evidence type="ECO:0000313" key="2">
    <source>
        <dbReference type="Proteomes" id="UP000003653"/>
    </source>
</evidence>
<dbReference type="Proteomes" id="UP000003653">
    <property type="component" value="Unassembled WGS sequence"/>
</dbReference>
<organism evidence="1 2">
    <name type="scientific">Mycobacterium parascrofulaceum ATCC BAA-614</name>
    <dbReference type="NCBI Taxonomy" id="525368"/>
    <lineage>
        <taxon>Bacteria</taxon>
        <taxon>Bacillati</taxon>
        <taxon>Actinomycetota</taxon>
        <taxon>Actinomycetes</taxon>
        <taxon>Mycobacteriales</taxon>
        <taxon>Mycobacteriaceae</taxon>
        <taxon>Mycobacterium</taxon>
        <taxon>Mycobacterium simiae complex</taxon>
    </lineage>
</organism>
<accession>D5P6C6</accession>
<dbReference type="HOGENOM" id="CLU_2753566_0_0_11"/>
<sequence length="70" mass="7202">MNTPAIETRELSVTGSLIHLSQLLGAPLVTQSGEAAGPVDDITVRLRGAGTYPLVTGITAGAESSITRLR</sequence>
<protein>
    <recommendedName>
        <fullName evidence="3">PRC-barrel domain-containing protein</fullName>
    </recommendedName>
</protein>